<keyword evidence="5" id="KW-1133">Transmembrane helix</keyword>
<keyword evidence="5" id="KW-0472">Membrane</keyword>
<dbReference type="GO" id="GO:0016279">
    <property type="term" value="F:protein-lysine N-methyltransferase activity"/>
    <property type="evidence" value="ECO:0007669"/>
    <property type="project" value="InterPro"/>
</dbReference>
<evidence type="ECO:0000256" key="4">
    <source>
        <dbReference type="ARBA" id="ARBA00022691"/>
    </source>
</evidence>
<dbReference type="GO" id="GO:0005739">
    <property type="term" value="C:mitochondrion"/>
    <property type="evidence" value="ECO:0007669"/>
    <property type="project" value="TreeGrafter"/>
</dbReference>
<keyword evidence="2" id="KW-0489">Methyltransferase</keyword>
<evidence type="ECO:0000313" key="6">
    <source>
        <dbReference type="EMBL" id="GAU96687.1"/>
    </source>
</evidence>
<dbReference type="AlphaFoldDB" id="A0A1D1VAE1"/>
<dbReference type="SUPFAM" id="SSF53335">
    <property type="entry name" value="S-adenosyl-L-methionine-dependent methyltransferases"/>
    <property type="match status" value="1"/>
</dbReference>
<organism evidence="6 7">
    <name type="scientific">Ramazzottius varieornatus</name>
    <name type="common">Water bear</name>
    <name type="synonym">Tardigrade</name>
    <dbReference type="NCBI Taxonomy" id="947166"/>
    <lineage>
        <taxon>Eukaryota</taxon>
        <taxon>Metazoa</taxon>
        <taxon>Ecdysozoa</taxon>
        <taxon>Tardigrada</taxon>
        <taxon>Eutardigrada</taxon>
        <taxon>Parachela</taxon>
        <taxon>Hypsibioidea</taxon>
        <taxon>Ramazzottiidae</taxon>
        <taxon>Ramazzottius</taxon>
    </lineage>
</organism>
<evidence type="ECO:0000313" key="7">
    <source>
        <dbReference type="Proteomes" id="UP000186922"/>
    </source>
</evidence>
<name>A0A1D1VAE1_RAMVA</name>
<accession>A0A1D1VAE1</accession>
<dbReference type="EMBL" id="BDGG01000003">
    <property type="protein sequence ID" value="GAU96687.1"/>
    <property type="molecule type" value="Genomic_DNA"/>
</dbReference>
<comment type="caution">
    <text evidence="6">The sequence shown here is derived from an EMBL/GenBank/DDBJ whole genome shotgun (WGS) entry which is preliminary data.</text>
</comment>
<evidence type="ECO:0008006" key="8">
    <source>
        <dbReference type="Google" id="ProtNLM"/>
    </source>
</evidence>
<dbReference type="PANTHER" id="PTHR13610:SF9">
    <property type="entry name" value="FI06469P"/>
    <property type="match status" value="1"/>
</dbReference>
<dbReference type="Gene3D" id="3.40.50.150">
    <property type="entry name" value="Vaccinia Virus protein VP39"/>
    <property type="match status" value="1"/>
</dbReference>
<gene>
    <name evidence="6" type="primary">RvY_08097</name>
    <name evidence="6" type="synonym">RvY_08097.1</name>
    <name evidence="6" type="ORF">RvY_08097-1</name>
</gene>
<keyword evidence="4" id="KW-0949">S-adenosyl-L-methionine</keyword>
<evidence type="ECO:0000256" key="5">
    <source>
        <dbReference type="SAM" id="Phobius"/>
    </source>
</evidence>
<keyword evidence="7" id="KW-1185">Reference proteome</keyword>
<evidence type="ECO:0000256" key="2">
    <source>
        <dbReference type="ARBA" id="ARBA00022603"/>
    </source>
</evidence>
<keyword evidence="5" id="KW-0812">Transmembrane</keyword>
<keyword evidence="3" id="KW-0808">Transferase</keyword>
<dbReference type="STRING" id="947166.A0A1D1VAE1"/>
<dbReference type="Proteomes" id="UP000186922">
    <property type="component" value="Unassembled WGS sequence"/>
</dbReference>
<dbReference type="InterPro" id="IPR029063">
    <property type="entry name" value="SAM-dependent_MTases_sf"/>
</dbReference>
<feature type="transmembrane region" description="Helical" evidence="5">
    <location>
        <begin position="41"/>
        <end position="63"/>
    </location>
</feature>
<sequence length="226" mass="24554">MAHNLAPTHDTSPSRLSAALDFESLGSSHLPNSSNHSSRRGAFVVGTCVVTCAVIGGVLIPFLSPAFRKIVLPYVPATDVQTRNVCSVLKGRAGQRLVDLGSGDGRLVSAAAEEGLIATGVELNYGLVLYSRLDSLRKGFWKRTNFIRRDLFKTNLSNYDVIVLFGVPSMMDLVKQKLLVEMRPDAMFVACRFPLPNVKPSAQLGSGIDTVWVYSRSDIQKSLSKA</sequence>
<reference evidence="6 7" key="1">
    <citation type="journal article" date="2016" name="Nat. Commun.">
        <title>Extremotolerant tardigrade genome and improved radiotolerance of human cultured cells by tardigrade-unique protein.</title>
        <authorList>
            <person name="Hashimoto T."/>
            <person name="Horikawa D.D."/>
            <person name="Saito Y."/>
            <person name="Kuwahara H."/>
            <person name="Kozuka-Hata H."/>
            <person name="Shin-I T."/>
            <person name="Minakuchi Y."/>
            <person name="Ohishi K."/>
            <person name="Motoyama A."/>
            <person name="Aizu T."/>
            <person name="Enomoto A."/>
            <person name="Kondo K."/>
            <person name="Tanaka S."/>
            <person name="Hara Y."/>
            <person name="Koshikawa S."/>
            <person name="Sagara H."/>
            <person name="Miura T."/>
            <person name="Yokobori S."/>
            <person name="Miyagawa K."/>
            <person name="Suzuki Y."/>
            <person name="Kubo T."/>
            <person name="Oyama M."/>
            <person name="Kohara Y."/>
            <person name="Fujiyama A."/>
            <person name="Arakawa K."/>
            <person name="Katayama T."/>
            <person name="Toyoda A."/>
            <person name="Kunieda T."/>
        </authorList>
    </citation>
    <scope>NUCLEOTIDE SEQUENCE [LARGE SCALE GENOMIC DNA]</scope>
    <source>
        <strain evidence="6 7">YOKOZUNA-1</strain>
    </source>
</reference>
<proteinExistence type="inferred from homology"/>
<dbReference type="GO" id="GO:1905706">
    <property type="term" value="P:regulation of mitochondrial ATP synthesis coupled proton transport"/>
    <property type="evidence" value="ECO:0007669"/>
    <property type="project" value="TreeGrafter"/>
</dbReference>
<dbReference type="OrthoDB" id="66144at2759"/>
<protein>
    <recommendedName>
        <fullName evidence="8">Methyltransferase domain-containing protein</fullName>
    </recommendedName>
</protein>
<dbReference type="PANTHER" id="PTHR13610">
    <property type="entry name" value="METHYLTRANSFERASE DOMAIN-CONTAINING PROTEIN"/>
    <property type="match status" value="1"/>
</dbReference>
<evidence type="ECO:0000256" key="3">
    <source>
        <dbReference type="ARBA" id="ARBA00022679"/>
    </source>
</evidence>
<evidence type="ECO:0000256" key="1">
    <source>
        <dbReference type="ARBA" id="ARBA00010633"/>
    </source>
</evidence>
<dbReference type="InterPro" id="IPR026170">
    <property type="entry name" value="FAM173A/B"/>
</dbReference>
<comment type="similarity">
    <text evidence="1">Belongs to the ANT/ATPSC lysine N-methyltransferase family.</text>
</comment>
<dbReference type="GO" id="GO:0032259">
    <property type="term" value="P:methylation"/>
    <property type="evidence" value="ECO:0007669"/>
    <property type="project" value="UniProtKB-KW"/>
</dbReference>